<dbReference type="InterPro" id="IPR036291">
    <property type="entry name" value="NAD(P)-bd_dom_sf"/>
</dbReference>
<name>A0A366IN29_9MICO</name>
<dbReference type="InterPro" id="IPR013154">
    <property type="entry name" value="ADH-like_N"/>
</dbReference>
<dbReference type="PANTHER" id="PTHR43677:SF1">
    <property type="entry name" value="ACRYLYL-COA REDUCTASE ACUI-RELATED"/>
    <property type="match status" value="1"/>
</dbReference>
<dbReference type="InterPro" id="IPR014188">
    <property type="entry name" value="Acrylyl-CoA_reductase_AcuI"/>
</dbReference>
<gene>
    <name evidence="2" type="ORF">DFO65_101203</name>
</gene>
<feature type="domain" description="Enoyl reductase (ER)" evidence="1">
    <location>
        <begin position="29"/>
        <end position="339"/>
    </location>
</feature>
<dbReference type="CDD" id="cd08288">
    <property type="entry name" value="MDR_yhdh"/>
    <property type="match status" value="1"/>
</dbReference>
<protein>
    <submittedName>
        <fullName evidence="2">Putative YhdH/YhfP family quinone oxidoreductase</fullName>
    </submittedName>
</protein>
<organism evidence="2 3">
    <name type="scientific">Brevibacterium celere</name>
    <dbReference type="NCBI Taxonomy" id="225845"/>
    <lineage>
        <taxon>Bacteria</taxon>
        <taxon>Bacillati</taxon>
        <taxon>Actinomycetota</taxon>
        <taxon>Actinomycetes</taxon>
        <taxon>Micrococcales</taxon>
        <taxon>Brevibacteriaceae</taxon>
        <taxon>Brevibacterium</taxon>
    </lineage>
</organism>
<reference evidence="2 3" key="1">
    <citation type="submission" date="2018-06" db="EMBL/GenBank/DDBJ databases">
        <title>Freshwater and sediment microbial communities from various areas in North America, analyzing microbe dynamics in response to fracking.</title>
        <authorList>
            <person name="Lamendella R."/>
        </authorList>
    </citation>
    <scope>NUCLEOTIDE SEQUENCE [LARGE SCALE GENOMIC DNA]</scope>
    <source>
        <strain evidence="2 3">3b_TX</strain>
    </source>
</reference>
<dbReference type="SMART" id="SM00829">
    <property type="entry name" value="PKS_ER"/>
    <property type="match status" value="1"/>
</dbReference>
<sequence>MSTADSAPHATEHSGTYRALVADSKAGAGIYTFTDLPIAGLPDGDVTIEVDCSSANYKDMLAFDPGSKVVRQYPLVPGIDLAGTVRESSAAEVPVGTPVLAHGYRIGTGQDGGFAELARVPAEWVIPLNSLSPQQAMAIGTAGFTAAMSVMTIEEAGIRPQDGPVLVTGASGGVGICAVDMLSRLGFEVVASTGKDSTADLLRSMGATEVVGRVTGDPDERIRPLGKSTWSAAVDTVGGRTLATVLPTMAYGGVVAASGNAGGVDLSTTVLPFILRGVRLQGIDSVMMPIERRREVWKRIETDLMPSRLDQATHTIEIKDIATVLEAISAGTHIGRAVVKVKDGF</sequence>
<dbReference type="PANTHER" id="PTHR43677">
    <property type="entry name" value="SHORT-CHAIN DEHYDROGENASE/REDUCTASE"/>
    <property type="match status" value="1"/>
</dbReference>
<accession>A0A366IN29</accession>
<dbReference type="SUPFAM" id="SSF51735">
    <property type="entry name" value="NAD(P)-binding Rossmann-fold domains"/>
    <property type="match status" value="1"/>
</dbReference>
<evidence type="ECO:0000313" key="2">
    <source>
        <dbReference type="EMBL" id="RBP74484.1"/>
    </source>
</evidence>
<dbReference type="InterPro" id="IPR051397">
    <property type="entry name" value="Zn-ADH-like_protein"/>
</dbReference>
<dbReference type="InterPro" id="IPR013149">
    <property type="entry name" value="ADH-like_C"/>
</dbReference>
<dbReference type="InterPro" id="IPR011032">
    <property type="entry name" value="GroES-like_sf"/>
</dbReference>
<comment type="caution">
    <text evidence="2">The sequence shown here is derived from an EMBL/GenBank/DDBJ whole genome shotgun (WGS) entry which is preliminary data.</text>
</comment>
<dbReference type="SUPFAM" id="SSF50129">
    <property type="entry name" value="GroES-like"/>
    <property type="match status" value="1"/>
</dbReference>
<dbReference type="RefSeq" id="WP_113902547.1">
    <property type="nucleotide sequence ID" value="NZ_QNSB01000001.1"/>
</dbReference>
<dbReference type="Gene3D" id="3.90.180.10">
    <property type="entry name" value="Medium-chain alcohol dehydrogenases, catalytic domain"/>
    <property type="match status" value="1"/>
</dbReference>
<dbReference type="NCBIfam" id="TIGR02823">
    <property type="entry name" value="oxido_YhdH"/>
    <property type="match status" value="1"/>
</dbReference>
<dbReference type="Proteomes" id="UP000253509">
    <property type="component" value="Unassembled WGS sequence"/>
</dbReference>
<dbReference type="Pfam" id="PF00107">
    <property type="entry name" value="ADH_zinc_N"/>
    <property type="match status" value="1"/>
</dbReference>
<dbReference type="InterPro" id="IPR020843">
    <property type="entry name" value="ER"/>
</dbReference>
<dbReference type="AlphaFoldDB" id="A0A366IN29"/>
<proteinExistence type="predicted"/>
<evidence type="ECO:0000313" key="3">
    <source>
        <dbReference type="Proteomes" id="UP000253509"/>
    </source>
</evidence>
<dbReference type="Pfam" id="PF08240">
    <property type="entry name" value="ADH_N"/>
    <property type="match status" value="1"/>
</dbReference>
<evidence type="ECO:0000259" key="1">
    <source>
        <dbReference type="SMART" id="SM00829"/>
    </source>
</evidence>
<keyword evidence="3" id="KW-1185">Reference proteome</keyword>
<dbReference type="Gene3D" id="3.40.50.720">
    <property type="entry name" value="NAD(P)-binding Rossmann-like Domain"/>
    <property type="match status" value="1"/>
</dbReference>
<dbReference type="GO" id="GO:0043957">
    <property type="term" value="F:acryloyl-CoA reductase (NADPH) activity"/>
    <property type="evidence" value="ECO:0007669"/>
    <property type="project" value="TreeGrafter"/>
</dbReference>
<dbReference type="EMBL" id="QNSB01000001">
    <property type="protein sequence ID" value="RBP74484.1"/>
    <property type="molecule type" value="Genomic_DNA"/>
</dbReference>